<dbReference type="GO" id="GO:0005886">
    <property type="term" value="C:plasma membrane"/>
    <property type="evidence" value="ECO:0007669"/>
    <property type="project" value="UniProtKB-SubCell"/>
</dbReference>
<keyword evidence="8 15" id="KW-0547">Nucleotide-binding</keyword>
<evidence type="ECO:0000256" key="9">
    <source>
        <dbReference type="ARBA" id="ARBA00022777"/>
    </source>
</evidence>
<proteinExistence type="inferred from homology"/>
<dbReference type="HAMAP" id="MF_00521">
    <property type="entry name" value="KDO_kinase"/>
    <property type="match status" value="1"/>
</dbReference>
<evidence type="ECO:0000256" key="1">
    <source>
        <dbReference type="ARBA" id="ARBA00004515"/>
    </source>
</evidence>
<evidence type="ECO:0000256" key="13">
    <source>
        <dbReference type="ARBA" id="ARBA00029511"/>
    </source>
</evidence>
<dbReference type="SUPFAM" id="SSF56112">
    <property type="entry name" value="Protein kinase-like (PK-like)"/>
    <property type="match status" value="1"/>
</dbReference>
<keyword evidence="6 15" id="KW-0997">Cell inner membrane</keyword>
<keyword evidence="9 15" id="KW-0418">Kinase</keyword>
<reference evidence="16" key="1">
    <citation type="journal article" date="2012" name="Int. J. Food Microbiol.">
        <title>Development of O-serogroup specific PCR assay for detection and identification of Vibrio parahaemolyticus.</title>
        <authorList>
            <person name="Chen M."/>
            <person name="Guo D."/>
            <person name="Wong H.C."/>
            <person name="Zhang X."/>
            <person name="Liu F."/>
            <person name="Chen H."/>
            <person name="Chen M."/>
            <person name="Liu B."/>
            <person name="Wang L."/>
            <person name="Wu F."/>
            <person name="Feng L."/>
        </authorList>
    </citation>
    <scope>NUCLEOTIDE SEQUENCE</scope>
    <source>
        <strain evidence="16">12969</strain>
    </source>
</reference>
<dbReference type="EC" id="2.7.1.166" evidence="4 15"/>
<comment type="pathway">
    <text evidence="2 15">Bacterial outer membrane biogenesis; LPS core biosynthesis.</text>
</comment>
<dbReference type="UniPathway" id="UPA00958"/>
<comment type="similarity">
    <text evidence="3 15">Belongs to the protein kinase superfamily. KdkA/RfaP family.</text>
</comment>
<dbReference type="NCBIfam" id="NF002475">
    <property type="entry name" value="PRK01723.1"/>
    <property type="match status" value="1"/>
</dbReference>
<evidence type="ECO:0000256" key="3">
    <source>
        <dbReference type="ARBA" id="ARBA00010327"/>
    </source>
</evidence>
<dbReference type="Pfam" id="PF06293">
    <property type="entry name" value="Kdo"/>
    <property type="match status" value="1"/>
</dbReference>
<keyword evidence="11 15" id="KW-0448">Lipopolysaccharide biosynthesis</keyword>
<keyword evidence="7 15" id="KW-0808">Transferase</keyword>
<evidence type="ECO:0000256" key="4">
    <source>
        <dbReference type="ARBA" id="ARBA00011988"/>
    </source>
</evidence>
<sequence>MKRVQVSPKQVVWLDEQVVSSPLEKLFCSKYWHAKQRVVGQAQGRGTTWFIRLDYRDAALRHYLRGGLFGRLIRDHYLFLGWERTRGVQELLVLNHLHRHGVNVPRPIAARAVKRLFCYQADILVERVSEANDLVTVLKKNVLNEQQCRDIGVQIALMHRAQVNHTDLNIHNILLDSEQRIWLIDFDKCRVEQGERWKFSNLNRLKRSFAKEQEKHNIHWHASHWMALLEGYHHG</sequence>
<accession>K7S2F6</accession>
<evidence type="ECO:0000256" key="10">
    <source>
        <dbReference type="ARBA" id="ARBA00022840"/>
    </source>
</evidence>
<dbReference type="Gene3D" id="1.10.510.10">
    <property type="entry name" value="Transferase(Phosphotransferase) domain 1"/>
    <property type="match status" value="1"/>
</dbReference>
<dbReference type="EMBL" id="JQ863083">
    <property type="protein sequence ID" value="AFV93059.1"/>
    <property type="molecule type" value="Genomic_DNA"/>
</dbReference>
<evidence type="ECO:0000313" key="16">
    <source>
        <dbReference type="EMBL" id="AFV93059.1"/>
    </source>
</evidence>
<protein>
    <recommendedName>
        <fullName evidence="13 15">3-deoxy-D-manno-octulosonic acid kinase</fullName>
        <shortName evidence="15">Kdo kinase</shortName>
        <ecNumber evidence="4 15">2.7.1.166</ecNumber>
    </recommendedName>
</protein>
<feature type="active site" evidence="15">
    <location>
        <position position="167"/>
    </location>
</feature>
<evidence type="ECO:0000256" key="14">
    <source>
        <dbReference type="ARBA" id="ARBA00034417"/>
    </source>
</evidence>
<comment type="catalytic activity">
    <reaction evidence="14 15">
        <text>an alpha-Kdo-(2-&gt;6)-lipid IVA + ATP = a 4-O-phospho-alpha-Kdo-(2-&gt;6)-lipid IVA + ADP + H(+)</text>
        <dbReference type="Rhea" id="RHEA:74271"/>
        <dbReference type="ChEBI" id="CHEBI:15378"/>
        <dbReference type="ChEBI" id="CHEBI:30616"/>
        <dbReference type="ChEBI" id="CHEBI:176428"/>
        <dbReference type="ChEBI" id="CHEBI:193140"/>
        <dbReference type="ChEBI" id="CHEBI:456216"/>
        <dbReference type="EC" id="2.7.1.166"/>
    </reaction>
</comment>
<dbReference type="GO" id="GO:0009244">
    <property type="term" value="P:lipopolysaccharide core region biosynthetic process"/>
    <property type="evidence" value="ECO:0007669"/>
    <property type="project" value="UniProtKB-UniRule"/>
</dbReference>
<dbReference type="GO" id="GO:0005524">
    <property type="term" value="F:ATP binding"/>
    <property type="evidence" value="ECO:0007669"/>
    <property type="project" value="UniProtKB-UniRule"/>
</dbReference>
<dbReference type="GO" id="GO:0016773">
    <property type="term" value="F:phosphotransferase activity, alcohol group as acceptor"/>
    <property type="evidence" value="ECO:0007669"/>
    <property type="project" value="UniProtKB-UniRule"/>
</dbReference>
<evidence type="ECO:0000256" key="12">
    <source>
        <dbReference type="ARBA" id="ARBA00023136"/>
    </source>
</evidence>
<keyword evidence="10 15" id="KW-0067">ATP-binding</keyword>
<gene>
    <name evidence="15 16" type="primary">kdkA</name>
</gene>
<evidence type="ECO:0000256" key="11">
    <source>
        <dbReference type="ARBA" id="ARBA00022985"/>
    </source>
</evidence>
<comment type="subcellular location">
    <subcellularLocation>
        <location evidence="1 15">Cell inner membrane</location>
        <topology evidence="1 15">Peripheral membrane protein</topology>
        <orientation evidence="1 15">Cytoplasmic side</orientation>
    </subcellularLocation>
</comment>
<dbReference type="AlphaFoldDB" id="K7S2F6"/>
<evidence type="ECO:0000256" key="5">
    <source>
        <dbReference type="ARBA" id="ARBA00022475"/>
    </source>
</evidence>
<evidence type="ECO:0000256" key="8">
    <source>
        <dbReference type="ARBA" id="ARBA00022741"/>
    </source>
</evidence>
<dbReference type="InterPro" id="IPR022826">
    <property type="entry name" value="KDO_kinase"/>
</dbReference>
<name>K7S2F6_VIBPH</name>
<evidence type="ECO:0000256" key="15">
    <source>
        <dbReference type="HAMAP-Rule" id="MF_00521"/>
    </source>
</evidence>
<keyword evidence="12 15" id="KW-0472">Membrane</keyword>
<dbReference type="PATRIC" id="fig|670.404.peg.3250"/>
<organism evidence="16">
    <name type="scientific">Vibrio parahaemolyticus</name>
    <dbReference type="NCBI Taxonomy" id="670"/>
    <lineage>
        <taxon>Bacteria</taxon>
        <taxon>Pseudomonadati</taxon>
        <taxon>Pseudomonadota</taxon>
        <taxon>Gammaproteobacteria</taxon>
        <taxon>Vibrionales</taxon>
        <taxon>Vibrionaceae</taxon>
        <taxon>Vibrio</taxon>
    </lineage>
</organism>
<evidence type="ECO:0000256" key="2">
    <source>
        <dbReference type="ARBA" id="ARBA00004713"/>
    </source>
</evidence>
<evidence type="ECO:0000256" key="7">
    <source>
        <dbReference type="ARBA" id="ARBA00022679"/>
    </source>
</evidence>
<evidence type="ECO:0000256" key="6">
    <source>
        <dbReference type="ARBA" id="ARBA00022519"/>
    </source>
</evidence>
<dbReference type="RefSeq" id="WP_025441166.1">
    <property type="nucleotide sequence ID" value="NZ_CANUIO010000045.1"/>
</dbReference>
<keyword evidence="5 15" id="KW-1003">Cell membrane</keyword>
<dbReference type="InterPro" id="IPR011009">
    <property type="entry name" value="Kinase-like_dom_sf"/>
</dbReference>
<comment type="function">
    <text evidence="15">Catalyzes the ATP-dependent phosphorylation of the 3-deoxy-D-manno-octulosonic acid (Kdo) residue in Kdo-lipid IV(A) at the 4-OH position.</text>
</comment>
<dbReference type="GO" id="GO:0016301">
    <property type="term" value="F:kinase activity"/>
    <property type="evidence" value="ECO:0007669"/>
    <property type="project" value="UniProtKB-KW"/>
</dbReference>